<dbReference type="GO" id="GO:0006742">
    <property type="term" value="P:NADP+ catabolic process"/>
    <property type="evidence" value="ECO:0007669"/>
    <property type="project" value="TreeGrafter"/>
</dbReference>
<dbReference type="Pfam" id="PF09296">
    <property type="entry name" value="NUDIX-like"/>
    <property type="match status" value="1"/>
</dbReference>
<dbReference type="NCBIfam" id="NF001299">
    <property type="entry name" value="PRK00241.1"/>
    <property type="match status" value="1"/>
</dbReference>
<dbReference type="PROSITE" id="PS00893">
    <property type="entry name" value="NUDIX_BOX"/>
    <property type="match status" value="1"/>
</dbReference>
<comment type="cofactor">
    <cofactor evidence="2">
        <name>Zn(2+)</name>
        <dbReference type="ChEBI" id="CHEBI:29105"/>
    </cofactor>
</comment>
<dbReference type="InterPro" id="IPR020084">
    <property type="entry name" value="NUDIX_hydrolase_CS"/>
</dbReference>
<evidence type="ECO:0000313" key="12">
    <source>
        <dbReference type="EMBL" id="KAF1688723.1"/>
    </source>
</evidence>
<evidence type="ECO:0000256" key="3">
    <source>
        <dbReference type="ARBA" id="ARBA00009595"/>
    </source>
</evidence>
<keyword evidence="5" id="KW-0479">Metal-binding</keyword>
<dbReference type="GO" id="GO:0005829">
    <property type="term" value="C:cytosol"/>
    <property type="evidence" value="ECO:0007669"/>
    <property type="project" value="TreeGrafter"/>
</dbReference>
<comment type="cofactor">
    <cofactor evidence="1">
        <name>Mg(2+)</name>
        <dbReference type="ChEBI" id="CHEBI:18420"/>
    </cofactor>
</comment>
<dbReference type="PRINTS" id="PR00502">
    <property type="entry name" value="NUDIXFAMILY"/>
</dbReference>
<accession>A0A921P0F2</accession>
<evidence type="ECO:0000256" key="9">
    <source>
        <dbReference type="ARBA" id="ARBA00023679"/>
    </source>
</evidence>
<dbReference type="InterPro" id="IPR049734">
    <property type="entry name" value="NudC-like_C"/>
</dbReference>
<dbReference type="InterPro" id="IPR015797">
    <property type="entry name" value="NUDIX_hydrolase-like_dom_sf"/>
</dbReference>
<evidence type="ECO:0000313" key="13">
    <source>
        <dbReference type="Proteomes" id="UP000717981"/>
    </source>
</evidence>
<evidence type="ECO:0000256" key="10">
    <source>
        <dbReference type="RuleBase" id="RU003476"/>
    </source>
</evidence>
<feature type="domain" description="Nudix hydrolase" evidence="11">
    <location>
        <begin position="161"/>
        <end position="284"/>
    </location>
</feature>
<name>A0A921P0F2_9GAMM</name>
<evidence type="ECO:0000256" key="5">
    <source>
        <dbReference type="ARBA" id="ARBA00022723"/>
    </source>
</evidence>
<comment type="catalytic activity">
    <reaction evidence="9">
        <text>a 5'-end NAD(+)-phospho-ribonucleoside in mRNA + H2O = a 5'-end phospho-adenosine-phospho-ribonucleoside in mRNA + beta-nicotinamide D-ribonucleotide + 2 H(+)</text>
        <dbReference type="Rhea" id="RHEA:60876"/>
        <dbReference type="Rhea" id="RHEA-COMP:15698"/>
        <dbReference type="Rhea" id="RHEA-COMP:15719"/>
        <dbReference type="ChEBI" id="CHEBI:14649"/>
        <dbReference type="ChEBI" id="CHEBI:15377"/>
        <dbReference type="ChEBI" id="CHEBI:15378"/>
        <dbReference type="ChEBI" id="CHEBI:144029"/>
        <dbReference type="ChEBI" id="CHEBI:144051"/>
    </reaction>
    <physiologicalReaction direction="left-to-right" evidence="9">
        <dbReference type="Rhea" id="RHEA:60877"/>
    </physiologicalReaction>
</comment>
<dbReference type="GO" id="GO:0046872">
    <property type="term" value="F:metal ion binding"/>
    <property type="evidence" value="ECO:0007669"/>
    <property type="project" value="UniProtKB-KW"/>
</dbReference>
<reference evidence="12" key="1">
    <citation type="submission" date="2017-10" db="EMBL/GenBank/DDBJ databases">
        <title>Whole genome sequencing of members of genus Pseudoxanthomonas.</title>
        <authorList>
            <person name="Kumar S."/>
            <person name="Bansal K."/>
            <person name="Kaur A."/>
            <person name="Patil P."/>
            <person name="Sharma S."/>
            <person name="Patil P.B."/>
        </authorList>
    </citation>
    <scope>NUCLEOTIDE SEQUENCE</scope>
    <source>
        <strain evidence="12">DSM 22914</strain>
    </source>
</reference>
<dbReference type="PROSITE" id="PS51462">
    <property type="entry name" value="NUDIX"/>
    <property type="match status" value="1"/>
</dbReference>
<protein>
    <recommendedName>
        <fullName evidence="4">NAD(+) diphosphatase</fullName>
        <ecNumber evidence="4">3.6.1.22</ecNumber>
    </recommendedName>
</protein>
<evidence type="ECO:0000256" key="6">
    <source>
        <dbReference type="ARBA" id="ARBA00022801"/>
    </source>
</evidence>
<dbReference type="Gene3D" id="3.90.79.10">
    <property type="entry name" value="Nucleoside Triphosphate Pyrophosphohydrolase"/>
    <property type="match status" value="1"/>
</dbReference>
<keyword evidence="13" id="KW-1185">Reference proteome</keyword>
<dbReference type="PANTHER" id="PTHR42904:SF6">
    <property type="entry name" value="NAD-CAPPED RNA HYDROLASE NUDT12"/>
    <property type="match status" value="1"/>
</dbReference>
<evidence type="ECO:0000256" key="7">
    <source>
        <dbReference type="ARBA" id="ARBA00022842"/>
    </source>
</evidence>
<dbReference type="InterPro" id="IPR020476">
    <property type="entry name" value="Nudix_hydrolase"/>
</dbReference>
<evidence type="ECO:0000256" key="4">
    <source>
        <dbReference type="ARBA" id="ARBA00012381"/>
    </source>
</evidence>
<dbReference type="InterPro" id="IPR015375">
    <property type="entry name" value="NADH_PPase-like_N"/>
</dbReference>
<dbReference type="CDD" id="cd03429">
    <property type="entry name" value="NUDIX_NADH_pyrophosphatase_Nudt13"/>
    <property type="match status" value="1"/>
</dbReference>
<dbReference type="EMBL" id="PDWK01000038">
    <property type="protein sequence ID" value="KAF1688723.1"/>
    <property type="molecule type" value="Genomic_DNA"/>
</dbReference>
<dbReference type="EC" id="3.6.1.22" evidence="4"/>
<dbReference type="Proteomes" id="UP000717981">
    <property type="component" value="Unassembled WGS sequence"/>
</dbReference>
<dbReference type="RefSeq" id="WP_162124642.1">
    <property type="nucleotide sequence ID" value="NZ_PDWK01000038.1"/>
</dbReference>
<comment type="caution">
    <text evidence="12">The sequence shown here is derived from an EMBL/GenBank/DDBJ whole genome shotgun (WGS) entry which is preliminary data.</text>
</comment>
<dbReference type="GO" id="GO:0035529">
    <property type="term" value="F:NADH pyrophosphatase activity"/>
    <property type="evidence" value="ECO:0007669"/>
    <property type="project" value="TreeGrafter"/>
</dbReference>
<organism evidence="12 13">
    <name type="scientific">Pseudoxanthomonas taiwanensis</name>
    <dbReference type="NCBI Taxonomy" id="176598"/>
    <lineage>
        <taxon>Bacteria</taxon>
        <taxon>Pseudomonadati</taxon>
        <taxon>Pseudomonadota</taxon>
        <taxon>Gammaproteobacteria</taxon>
        <taxon>Lysobacterales</taxon>
        <taxon>Lysobacteraceae</taxon>
        <taxon>Pseudoxanthomonas</taxon>
    </lineage>
</organism>
<proteinExistence type="inferred from homology"/>
<evidence type="ECO:0000256" key="2">
    <source>
        <dbReference type="ARBA" id="ARBA00001947"/>
    </source>
</evidence>
<gene>
    <name evidence="12" type="ORF">CR938_08715</name>
</gene>
<dbReference type="InterPro" id="IPR050241">
    <property type="entry name" value="NAD-cap_RNA_hydrolase_NudC"/>
</dbReference>
<evidence type="ECO:0000259" key="11">
    <source>
        <dbReference type="PROSITE" id="PS51462"/>
    </source>
</evidence>
<keyword evidence="7" id="KW-0460">Magnesium</keyword>
<dbReference type="GO" id="GO:0019677">
    <property type="term" value="P:NAD+ catabolic process"/>
    <property type="evidence" value="ECO:0007669"/>
    <property type="project" value="TreeGrafter"/>
</dbReference>
<keyword evidence="6 10" id="KW-0378">Hydrolase</keyword>
<evidence type="ECO:0000256" key="1">
    <source>
        <dbReference type="ARBA" id="ARBA00001946"/>
    </source>
</evidence>
<dbReference type="AlphaFoldDB" id="A0A921P0F2"/>
<dbReference type="InterPro" id="IPR000086">
    <property type="entry name" value="NUDIX_hydrolase_dom"/>
</dbReference>
<keyword evidence="8" id="KW-0520">NAD</keyword>
<evidence type="ECO:0000256" key="8">
    <source>
        <dbReference type="ARBA" id="ARBA00023027"/>
    </source>
</evidence>
<dbReference type="Gene3D" id="3.90.79.20">
    <property type="match status" value="1"/>
</dbReference>
<dbReference type="PANTHER" id="PTHR42904">
    <property type="entry name" value="NUDIX HYDROLASE, NUDC SUBFAMILY"/>
    <property type="match status" value="1"/>
</dbReference>
<dbReference type="OrthoDB" id="9791656at2"/>
<dbReference type="SUPFAM" id="SSF55811">
    <property type="entry name" value="Nudix"/>
    <property type="match status" value="1"/>
</dbReference>
<sequence length="303" mass="32239">MSDAAGSLQGFAFCHTGLDRADTLRGDAGALRRLWPQARLLLLDAQGRAAADPAGGPLPLRGADLGGGPGTAIFLGVETDGQAWFALDAAAAPDVRAEHWLDLRSAAVQWPVAQAGAFAYARGMVYWQARTRYCGVCGGAVAFPRGGFVGHCGRCGTDHYPRVDPAIIVAVSDGRRLLLGRQPGWAPRRWSVLAGFVEPGETPEQTVVREVHEETGVRGRGCRSLGAQPWPFPGALMLGFCADAEPGPPRVDGELEEARWFSREEIGQALARDDSASEGPVLAPPISIARALIEHWYRRGGDA</sequence>
<comment type="similarity">
    <text evidence="3">Belongs to the Nudix hydrolase family. NudC subfamily.</text>
</comment>
<dbReference type="Pfam" id="PF00293">
    <property type="entry name" value="NUDIX"/>
    <property type="match status" value="1"/>
</dbReference>